<evidence type="ECO:0000259" key="6">
    <source>
        <dbReference type="PROSITE" id="PS50110"/>
    </source>
</evidence>
<proteinExistence type="predicted"/>
<organism evidence="7 8">
    <name type="scientific">Nitratiruptor tergarcus DSM 16512</name>
    <dbReference type="NCBI Taxonomy" id="1069081"/>
    <lineage>
        <taxon>Bacteria</taxon>
        <taxon>Pseudomonadati</taxon>
        <taxon>Campylobacterota</taxon>
        <taxon>Epsilonproteobacteria</taxon>
        <taxon>Nautiliales</taxon>
        <taxon>Nitratiruptoraceae</taxon>
        <taxon>Nitratiruptor</taxon>
    </lineage>
</organism>
<keyword evidence="2" id="KW-0145">Chemotaxis</keyword>
<dbReference type="GO" id="GO:0097588">
    <property type="term" value="P:archaeal or bacterial-type flagellum-dependent cell motility"/>
    <property type="evidence" value="ECO:0007669"/>
    <property type="project" value="UniProtKB-KW"/>
</dbReference>
<dbReference type="GO" id="GO:0006935">
    <property type="term" value="P:chemotaxis"/>
    <property type="evidence" value="ECO:0007669"/>
    <property type="project" value="UniProtKB-KW"/>
</dbReference>
<dbReference type="InterPro" id="IPR001789">
    <property type="entry name" value="Sig_transdc_resp-reg_receiver"/>
</dbReference>
<protein>
    <submittedName>
        <fullName evidence="7">Putative two-component system response regulator</fullName>
    </submittedName>
</protein>
<dbReference type="RefSeq" id="WP_084276475.1">
    <property type="nucleotide sequence ID" value="NZ_AP026671.1"/>
</dbReference>
<evidence type="ECO:0000256" key="3">
    <source>
        <dbReference type="ARBA" id="ARBA00022553"/>
    </source>
</evidence>
<dbReference type="EMBL" id="FWWZ01000001">
    <property type="protein sequence ID" value="SMC10097.1"/>
    <property type="molecule type" value="Genomic_DNA"/>
</dbReference>
<evidence type="ECO:0000256" key="2">
    <source>
        <dbReference type="ARBA" id="ARBA00022500"/>
    </source>
</evidence>
<dbReference type="InterPro" id="IPR011006">
    <property type="entry name" value="CheY-like_superfamily"/>
</dbReference>
<dbReference type="SMART" id="SM00448">
    <property type="entry name" value="REC"/>
    <property type="match status" value="1"/>
</dbReference>
<keyword evidence="4" id="KW-0283">Flagellar rotation</keyword>
<evidence type="ECO:0000313" key="8">
    <source>
        <dbReference type="Proteomes" id="UP000192602"/>
    </source>
</evidence>
<gene>
    <name evidence="7" type="ORF">SAMN05660197_1936</name>
</gene>
<sequence>MKQLKVLYVDDDIINRMLLQNLLKQNSLIYEAIEAKDGKEALQILNKNRDIDFVLLDIYMPQMNGLQMLEYMRKDPRFKDIPVIILSTDESLKTKALELGANDYMIKPVKEKELKEKIEKFGSLT</sequence>
<evidence type="ECO:0000256" key="5">
    <source>
        <dbReference type="PROSITE-ProRule" id="PRU00169"/>
    </source>
</evidence>
<feature type="domain" description="Response regulatory" evidence="6">
    <location>
        <begin position="5"/>
        <end position="122"/>
    </location>
</feature>
<accession>A0A1W1WUY9</accession>
<dbReference type="PANTHER" id="PTHR44591">
    <property type="entry name" value="STRESS RESPONSE REGULATOR PROTEIN 1"/>
    <property type="match status" value="1"/>
</dbReference>
<dbReference type="SUPFAM" id="SSF52172">
    <property type="entry name" value="CheY-like"/>
    <property type="match status" value="1"/>
</dbReference>
<dbReference type="InterPro" id="IPR050595">
    <property type="entry name" value="Bact_response_regulator"/>
</dbReference>
<keyword evidence="8" id="KW-1185">Reference proteome</keyword>
<reference evidence="8" key="1">
    <citation type="submission" date="2017-04" db="EMBL/GenBank/DDBJ databases">
        <authorList>
            <person name="Varghese N."/>
            <person name="Submissions S."/>
        </authorList>
    </citation>
    <scope>NUCLEOTIDE SEQUENCE [LARGE SCALE GENOMIC DNA]</scope>
    <source>
        <strain evidence="8">DSM 16512</strain>
    </source>
</reference>
<dbReference type="OrthoDB" id="7631574at2"/>
<evidence type="ECO:0000256" key="1">
    <source>
        <dbReference type="ARBA" id="ARBA00001946"/>
    </source>
</evidence>
<feature type="modified residue" description="4-aspartylphosphate" evidence="5">
    <location>
        <position position="57"/>
    </location>
</feature>
<dbReference type="Proteomes" id="UP000192602">
    <property type="component" value="Unassembled WGS sequence"/>
</dbReference>
<evidence type="ECO:0000313" key="7">
    <source>
        <dbReference type="EMBL" id="SMC10097.1"/>
    </source>
</evidence>
<keyword evidence="3 5" id="KW-0597">Phosphoprotein</keyword>
<dbReference type="AlphaFoldDB" id="A0A1W1WUY9"/>
<dbReference type="STRING" id="1069081.SAMN05660197_1936"/>
<dbReference type="GO" id="GO:0000160">
    <property type="term" value="P:phosphorelay signal transduction system"/>
    <property type="evidence" value="ECO:0007669"/>
    <property type="project" value="InterPro"/>
</dbReference>
<comment type="cofactor">
    <cofactor evidence="1">
        <name>Mg(2+)</name>
        <dbReference type="ChEBI" id="CHEBI:18420"/>
    </cofactor>
</comment>
<evidence type="ECO:0000256" key="4">
    <source>
        <dbReference type="ARBA" id="ARBA00022779"/>
    </source>
</evidence>
<dbReference type="PANTHER" id="PTHR44591:SF3">
    <property type="entry name" value="RESPONSE REGULATORY DOMAIN-CONTAINING PROTEIN"/>
    <property type="match status" value="1"/>
</dbReference>
<dbReference type="Pfam" id="PF00072">
    <property type="entry name" value="Response_reg"/>
    <property type="match status" value="1"/>
</dbReference>
<name>A0A1W1WUY9_9BACT</name>
<dbReference type="PROSITE" id="PS50110">
    <property type="entry name" value="RESPONSE_REGULATORY"/>
    <property type="match status" value="1"/>
</dbReference>
<dbReference type="Gene3D" id="3.40.50.2300">
    <property type="match status" value="1"/>
</dbReference>